<sequence length="191" mass="21411">MRSSLIRFSRAPNPRPVLTTASRPPPKRLPPRSPIRPTKSSSPEVDAEVTSTLIRKRKPIVYAVGFAVVTVAGAIFGAQIKNVKQESEKRRQIEAAAEELSAAPAAATVLQLQDRPTPSADEQTLQPQYSQNQHTPYTVDTARQISLLEDRKALLKRQRMNLERKIEKLKERKARKEEMEARRAGGVKGQR</sequence>
<name>A0ACC3AAJ6_9EURO</name>
<accession>A0ACC3AAJ6</accession>
<keyword evidence="2" id="KW-1185">Reference proteome</keyword>
<organism evidence="1 2">
    <name type="scientific">Neophaeococcomyces mojaviensis</name>
    <dbReference type="NCBI Taxonomy" id="3383035"/>
    <lineage>
        <taxon>Eukaryota</taxon>
        <taxon>Fungi</taxon>
        <taxon>Dikarya</taxon>
        <taxon>Ascomycota</taxon>
        <taxon>Pezizomycotina</taxon>
        <taxon>Eurotiomycetes</taxon>
        <taxon>Chaetothyriomycetidae</taxon>
        <taxon>Chaetothyriales</taxon>
        <taxon>Chaetothyriales incertae sedis</taxon>
        <taxon>Neophaeococcomyces</taxon>
    </lineage>
</organism>
<dbReference type="EMBL" id="JAPDRQ010000053">
    <property type="protein sequence ID" value="KAJ9658226.1"/>
    <property type="molecule type" value="Genomic_DNA"/>
</dbReference>
<proteinExistence type="predicted"/>
<gene>
    <name evidence="1" type="ORF">H2198_003799</name>
</gene>
<reference evidence="1" key="1">
    <citation type="submission" date="2022-10" db="EMBL/GenBank/DDBJ databases">
        <title>Culturing micro-colonial fungi from biological soil crusts in the Mojave desert and describing Neophaeococcomyces mojavensis, and introducing the new genera and species Taxawa tesnikishii.</title>
        <authorList>
            <person name="Kurbessoian T."/>
            <person name="Stajich J.E."/>
        </authorList>
    </citation>
    <scope>NUCLEOTIDE SEQUENCE</scope>
    <source>
        <strain evidence="1">JES_112</strain>
    </source>
</reference>
<evidence type="ECO:0000313" key="2">
    <source>
        <dbReference type="Proteomes" id="UP001172386"/>
    </source>
</evidence>
<protein>
    <submittedName>
        <fullName evidence="1">Uncharacterized protein</fullName>
    </submittedName>
</protein>
<dbReference type="Proteomes" id="UP001172386">
    <property type="component" value="Unassembled WGS sequence"/>
</dbReference>
<evidence type="ECO:0000313" key="1">
    <source>
        <dbReference type="EMBL" id="KAJ9658226.1"/>
    </source>
</evidence>
<comment type="caution">
    <text evidence="1">The sequence shown here is derived from an EMBL/GenBank/DDBJ whole genome shotgun (WGS) entry which is preliminary data.</text>
</comment>